<dbReference type="Pfam" id="PF13855">
    <property type="entry name" value="LRR_8"/>
    <property type="match status" value="1"/>
</dbReference>
<evidence type="ECO:0000256" key="21">
    <source>
        <dbReference type="ARBA" id="ARBA00048679"/>
    </source>
</evidence>
<proteinExistence type="inferred from homology"/>
<dbReference type="Proteomes" id="UP001367508">
    <property type="component" value="Unassembled WGS sequence"/>
</dbReference>
<dbReference type="InterPro" id="IPR032675">
    <property type="entry name" value="LRR_dom_sf"/>
</dbReference>
<dbReference type="PANTHER" id="PTHR27008">
    <property type="entry name" value="OS04G0122200 PROTEIN"/>
    <property type="match status" value="1"/>
</dbReference>
<comment type="subcellular location">
    <subcellularLocation>
        <location evidence="1">Cell membrane</location>
        <topology evidence="1">Single-pass membrane protein</topology>
    </subcellularLocation>
    <subcellularLocation>
        <location evidence="2">Membrane</location>
        <topology evidence="2">Single-pass type I membrane protein</topology>
    </subcellularLocation>
</comment>
<keyword evidence="7" id="KW-0597">Phosphoprotein</keyword>
<dbReference type="PROSITE" id="PS50011">
    <property type="entry name" value="PROTEIN_KINASE_DOM"/>
    <property type="match status" value="1"/>
</dbReference>
<keyword evidence="10 23" id="KW-0812">Transmembrane</keyword>
<reference evidence="26 27" key="1">
    <citation type="submission" date="2024-01" db="EMBL/GenBank/DDBJ databases">
        <title>The genomes of 5 underutilized Papilionoideae crops provide insights into root nodulation and disease resistanc.</title>
        <authorList>
            <person name="Jiang F."/>
        </authorList>
    </citation>
    <scope>NUCLEOTIDE SEQUENCE [LARGE SCALE GENOMIC DNA]</scope>
    <source>
        <strain evidence="26">LVBAO_FW01</strain>
        <tissue evidence="26">Leaves</tissue>
    </source>
</reference>
<feature type="transmembrane region" description="Helical" evidence="23">
    <location>
        <begin position="653"/>
        <end position="675"/>
    </location>
</feature>
<dbReference type="Gene3D" id="1.10.510.10">
    <property type="entry name" value="Transferase(Phosphotransferase) domain 1"/>
    <property type="match status" value="1"/>
</dbReference>
<dbReference type="PROSITE" id="PS51450">
    <property type="entry name" value="LRR"/>
    <property type="match status" value="1"/>
</dbReference>
<dbReference type="FunFam" id="3.80.10.10:FF:000095">
    <property type="entry name" value="LRR receptor-like serine/threonine-protein kinase GSO1"/>
    <property type="match status" value="1"/>
</dbReference>
<keyword evidence="6" id="KW-0723">Serine/threonine-protein kinase</keyword>
<evidence type="ECO:0000256" key="23">
    <source>
        <dbReference type="SAM" id="Phobius"/>
    </source>
</evidence>
<dbReference type="InterPro" id="IPR011009">
    <property type="entry name" value="Kinase-like_dom_sf"/>
</dbReference>
<dbReference type="SMART" id="SM00369">
    <property type="entry name" value="LRR_TYP"/>
    <property type="match status" value="5"/>
</dbReference>
<dbReference type="PANTHER" id="PTHR27008:SF592">
    <property type="entry name" value="LEUCINE-RICH REPEAT RECEPTOR-LIKE PROTEIN KINASE FAMILY PROTEIN-RELATED"/>
    <property type="match status" value="1"/>
</dbReference>
<dbReference type="InterPro" id="IPR008271">
    <property type="entry name" value="Ser/Thr_kinase_AS"/>
</dbReference>
<evidence type="ECO:0000256" key="14">
    <source>
        <dbReference type="ARBA" id="ARBA00022777"/>
    </source>
</evidence>
<keyword evidence="5" id="KW-1003">Cell membrane</keyword>
<dbReference type="Pfam" id="PF08263">
    <property type="entry name" value="LRRNT_2"/>
    <property type="match status" value="1"/>
</dbReference>
<gene>
    <name evidence="26" type="ORF">VNO77_42630</name>
</gene>
<organism evidence="26 27">
    <name type="scientific">Canavalia gladiata</name>
    <name type="common">Sword bean</name>
    <name type="synonym">Dolichos gladiatus</name>
    <dbReference type="NCBI Taxonomy" id="3824"/>
    <lineage>
        <taxon>Eukaryota</taxon>
        <taxon>Viridiplantae</taxon>
        <taxon>Streptophyta</taxon>
        <taxon>Embryophyta</taxon>
        <taxon>Tracheophyta</taxon>
        <taxon>Spermatophyta</taxon>
        <taxon>Magnoliopsida</taxon>
        <taxon>eudicotyledons</taxon>
        <taxon>Gunneridae</taxon>
        <taxon>Pentapetalae</taxon>
        <taxon>rosids</taxon>
        <taxon>fabids</taxon>
        <taxon>Fabales</taxon>
        <taxon>Fabaceae</taxon>
        <taxon>Papilionoideae</taxon>
        <taxon>50 kb inversion clade</taxon>
        <taxon>NPAAA clade</taxon>
        <taxon>indigoferoid/millettioid clade</taxon>
        <taxon>Phaseoleae</taxon>
        <taxon>Canavalia</taxon>
    </lineage>
</organism>
<dbReference type="InterPro" id="IPR013210">
    <property type="entry name" value="LRR_N_plant-typ"/>
</dbReference>
<dbReference type="PROSITE" id="PS00108">
    <property type="entry name" value="PROTEIN_KINASE_ST"/>
    <property type="match status" value="1"/>
</dbReference>
<evidence type="ECO:0000313" key="27">
    <source>
        <dbReference type="Proteomes" id="UP001367508"/>
    </source>
</evidence>
<dbReference type="InterPro" id="IPR017441">
    <property type="entry name" value="Protein_kinase_ATP_BS"/>
</dbReference>
<evidence type="ECO:0000256" key="16">
    <source>
        <dbReference type="ARBA" id="ARBA00022989"/>
    </source>
</evidence>
<evidence type="ECO:0000256" key="9">
    <source>
        <dbReference type="ARBA" id="ARBA00022679"/>
    </source>
</evidence>
<evidence type="ECO:0000256" key="6">
    <source>
        <dbReference type="ARBA" id="ARBA00022527"/>
    </source>
</evidence>
<evidence type="ECO:0000256" key="18">
    <source>
        <dbReference type="ARBA" id="ARBA00023170"/>
    </source>
</evidence>
<evidence type="ECO:0000256" key="19">
    <source>
        <dbReference type="ARBA" id="ARBA00023180"/>
    </source>
</evidence>
<keyword evidence="12" id="KW-0677">Repeat</keyword>
<keyword evidence="19" id="KW-0325">Glycoprotein</keyword>
<comment type="catalytic activity">
    <reaction evidence="20">
        <text>L-threonyl-[protein] + ATP = O-phospho-L-threonyl-[protein] + ADP + H(+)</text>
        <dbReference type="Rhea" id="RHEA:46608"/>
        <dbReference type="Rhea" id="RHEA-COMP:11060"/>
        <dbReference type="Rhea" id="RHEA-COMP:11605"/>
        <dbReference type="ChEBI" id="CHEBI:15378"/>
        <dbReference type="ChEBI" id="CHEBI:30013"/>
        <dbReference type="ChEBI" id="CHEBI:30616"/>
        <dbReference type="ChEBI" id="CHEBI:61977"/>
        <dbReference type="ChEBI" id="CHEBI:456216"/>
        <dbReference type="EC" id="2.7.11.1"/>
    </reaction>
</comment>
<dbReference type="GO" id="GO:0004674">
    <property type="term" value="F:protein serine/threonine kinase activity"/>
    <property type="evidence" value="ECO:0007669"/>
    <property type="project" value="UniProtKB-KW"/>
</dbReference>
<keyword evidence="11 24" id="KW-0732">Signal</keyword>
<keyword evidence="18" id="KW-0675">Receptor</keyword>
<evidence type="ECO:0000259" key="25">
    <source>
        <dbReference type="PROSITE" id="PS50011"/>
    </source>
</evidence>
<evidence type="ECO:0000256" key="12">
    <source>
        <dbReference type="ARBA" id="ARBA00022737"/>
    </source>
</evidence>
<dbReference type="PROSITE" id="PS00107">
    <property type="entry name" value="PROTEIN_KINASE_ATP"/>
    <property type="match status" value="1"/>
</dbReference>
<dbReference type="GO" id="GO:0005524">
    <property type="term" value="F:ATP binding"/>
    <property type="evidence" value="ECO:0007669"/>
    <property type="project" value="UniProtKB-UniRule"/>
</dbReference>
<evidence type="ECO:0000256" key="15">
    <source>
        <dbReference type="ARBA" id="ARBA00022840"/>
    </source>
</evidence>
<dbReference type="SUPFAM" id="SSF56112">
    <property type="entry name" value="Protein kinase-like (PK-like)"/>
    <property type="match status" value="1"/>
</dbReference>
<dbReference type="AlphaFoldDB" id="A0AAN9PP98"/>
<keyword evidence="13 22" id="KW-0547">Nucleotide-binding</keyword>
<dbReference type="Gene3D" id="3.30.200.20">
    <property type="entry name" value="Phosphorylase Kinase, domain 1"/>
    <property type="match status" value="1"/>
</dbReference>
<evidence type="ECO:0000256" key="11">
    <source>
        <dbReference type="ARBA" id="ARBA00022729"/>
    </source>
</evidence>
<dbReference type="Pfam" id="PF00069">
    <property type="entry name" value="Pkinase"/>
    <property type="match status" value="1"/>
</dbReference>
<evidence type="ECO:0000256" key="22">
    <source>
        <dbReference type="PROSITE-ProRule" id="PRU10141"/>
    </source>
</evidence>
<keyword evidence="16 23" id="KW-1133">Transmembrane helix</keyword>
<evidence type="ECO:0000256" key="24">
    <source>
        <dbReference type="SAM" id="SignalP"/>
    </source>
</evidence>
<feature type="domain" description="Protein kinase" evidence="25">
    <location>
        <begin position="708"/>
        <end position="1017"/>
    </location>
</feature>
<dbReference type="EC" id="2.7.11.1" evidence="4"/>
<comment type="caution">
    <text evidence="26">The sequence shown here is derived from an EMBL/GenBank/DDBJ whole genome shotgun (WGS) entry which is preliminary data.</text>
</comment>
<evidence type="ECO:0000256" key="1">
    <source>
        <dbReference type="ARBA" id="ARBA00004162"/>
    </source>
</evidence>
<evidence type="ECO:0000256" key="17">
    <source>
        <dbReference type="ARBA" id="ARBA00023136"/>
    </source>
</evidence>
<evidence type="ECO:0000256" key="2">
    <source>
        <dbReference type="ARBA" id="ARBA00004479"/>
    </source>
</evidence>
<dbReference type="GO" id="GO:0005886">
    <property type="term" value="C:plasma membrane"/>
    <property type="evidence" value="ECO:0007669"/>
    <property type="project" value="UniProtKB-SubCell"/>
</dbReference>
<sequence length="1060" mass="118166">MKKFPSMASIHLLILFAINLVWLAANKTVSTIENPIDHLSLLKFKESISSDPFEILASWNSSTHFCNWHGITCSPRHERVTELNLEGYQLHGIISPHVGNLSLLRNINLIDNNLYGKIPQELGRLFQLQQLSLMNNALTWEIPANLTRCSNLKHLNLLGNNLIDKIPIESGSFQNLQELYVGKNNLTGGIPPLIGNLSSLQDLSVGYNNLEGEIPQEICFLKNFKRMGLGANGLTGTFPSCIYNMSSLLIISVTQNQCTGTLPSNLFHTLPNIQLFEVGMNHFSGPIPTSVVNASTLQYLDLDRNHFIGQVPSLGSLKDLERLRLNENNFGSNSTKDLEFLKSLTNCSKLQVLSIAANNFGGHLPSSLGNLSTRLSELYLGYNHISGKIPSELGNLIGLTLLHMRNCSFEGTIPTTFQNFKNMRMLKLNANKLMGDIPTFIGNLSQLYYLDLAENMLEGNISPSIGSCQKLQYLNLSKNNLNGTIPLEVFSLSSLTILLDLSRNSFSGSLPDEVGRLKDIGKIDVSENHLSGDIPTSIGECTSLEYLYLQGNSFHGIIPSSLASLKGLQYLDLSRNQLSGSIPEDLQNISVLEFFNISFNMLEGAVPIKGVFQNASKLAVNGNSKLCGGILQLHLPPCPFKDKKLAKHHNFRFIIIIVSVVAFLIMLSFIVTMYWKRKRNSNPSFDSPIIDQLDKVSYQDLHHATDGFSSRNLIGFGSFGSVYKGNLLSEDKVVAIKVLNLQKRGANKSFLAECNVLKNIRHRNLVKILTCCSSMDYEGQEFKALVFEYMKNGSLEQWLHQEEAASVEHPRTLDLDQRLNIIIDVASALHYIHHECDQPIIHCDLKPSNVLLDDNMIAHVGDFGIARLLSTINGTSHEQTSTIEIKGTFGYAPPEYGTGFKVSTYGDMYSFGILVLEMLTGRRPTDEMFEDGQNLHKFVEISFDDNLFQILDPLLASRVEEATSAEEKSLNGLTSIVENCLISLFSIGLACSVESPKERMNIMDVIRELSIVKKAFLTGKIDEHRLNSMHITRERKLTLFFFKCFFCGDTYEESKPKSNV</sequence>
<evidence type="ECO:0000256" key="10">
    <source>
        <dbReference type="ARBA" id="ARBA00022692"/>
    </source>
</evidence>
<evidence type="ECO:0000313" key="26">
    <source>
        <dbReference type="EMBL" id="KAK7304743.1"/>
    </source>
</evidence>
<dbReference type="InterPro" id="IPR003591">
    <property type="entry name" value="Leu-rich_rpt_typical-subtyp"/>
</dbReference>
<name>A0AAN9PP98_CANGL</name>
<evidence type="ECO:0000256" key="4">
    <source>
        <dbReference type="ARBA" id="ARBA00012513"/>
    </source>
</evidence>
<comment type="similarity">
    <text evidence="3">Belongs to the protein kinase superfamily. Ser/Thr protein kinase family.</text>
</comment>
<evidence type="ECO:0000256" key="13">
    <source>
        <dbReference type="ARBA" id="ARBA00022741"/>
    </source>
</evidence>
<accession>A0AAN9PP98</accession>
<evidence type="ECO:0000256" key="3">
    <source>
        <dbReference type="ARBA" id="ARBA00008684"/>
    </source>
</evidence>
<feature type="binding site" evidence="22">
    <location>
        <position position="737"/>
    </location>
    <ligand>
        <name>ATP</name>
        <dbReference type="ChEBI" id="CHEBI:30616"/>
    </ligand>
</feature>
<keyword evidence="14" id="KW-0418">Kinase</keyword>
<dbReference type="Pfam" id="PF00560">
    <property type="entry name" value="LRR_1"/>
    <property type="match status" value="6"/>
</dbReference>
<comment type="catalytic activity">
    <reaction evidence="21">
        <text>L-seryl-[protein] + ATP = O-phospho-L-seryl-[protein] + ADP + H(+)</text>
        <dbReference type="Rhea" id="RHEA:17989"/>
        <dbReference type="Rhea" id="RHEA-COMP:9863"/>
        <dbReference type="Rhea" id="RHEA-COMP:11604"/>
        <dbReference type="ChEBI" id="CHEBI:15378"/>
        <dbReference type="ChEBI" id="CHEBI:29999"/>
        <dbReference type="ChEBI" id="CHEBI:30616"/>
        <dbReference type="ChEBI" id="CHEBI:83421"/>
        <dbReference type="ChEBI" id="CHEBI:456216"/>
        <dbReference type="EC" id="2.7.11.1"/>
    </reaction>
</comment>
<keyword evidence="8" id="KW-0433">Leucine-rich repeat</keyword>
<keyword evidence="15 22" id="KW-0067">ATP-binding</keyword>
<dbReference type="FunFam" id="3.80.10.10:FF:000288">
    <property type="entry name" value="LRR receptor-like serine/threonine-protein kinase EFR"/>
    <property type="match status" value="1"/>
</dbReference>
<dbReference type="SMART" id="SM00220">
    <property type="entry name" value="S_TKc"/>
    <property type="match status" value="1"/>
</dbReference>
<dbReference type="InterPro" id="IPR001611">
    <property type="entry name" value="Leu-rich_rpt"/>
</dbReference>
<protein>
    <recommendedName>
        <fullName evidence="4">non-specific serine/threonine protein kinase</fullName>
        <ecNumber evidence="4">2.7.11.1</ecNumber>
    </recommendedName>
</protein>
<evidence type="ECO:0000256" key="8">
    <source>
        <dbReference type="ARBA" id="ARBA00022614"/>
    </source>
</evidence>
<evidence type="ECO:0000256" key="20">
    <source>
        <dbReference type="ARBA" id="ARBA00047899"/>
    </source>
</evidence>
<evidence type="ECO:0000256" key="5">
    <source>
        <dbReference type="ARBA" id="ARBA00022475"/>
    </source>
</evidence>
<dbReference type="SUPFAM" id="SSF52058">
    <property type="entry name" value="L domain-like"/>
    <property type="match status" value="2"/>
</dbReference>
<evidence type="ECO:0000256" key="7">
    <source>
        <dbReference type="ARBA" id="ARBA00022553"/>
    </source>
</evidence>
<keyword evidence="17 23" id="KW-0472">Membrane</keyword>
<dbReference type="Gene3D" id="3.80.10.10">
    <property type="entry name" value="Ribonuclease Inhibitor"/>
    <property type="match status" value="2"/>
</dbReference>
<keyword evidence="27" id="KW-1185">Reference proteome</keyword>
<dbReference type="InterPro" id="IPR000719">
    <property type="entry name" value="Prot_kinase_dom"/>
</dbReference>
<dbReference type="FunFam" id="3.30.200.20:FF:000432">
    <property type="entry name" value="LRR receptor-like serine/threonine-protein kinase EFR"/>
    <property type="match status" value="1"/>
</dbReference>
<dbReference type="InterPro" id="IPR051809">
    <property type="entry name" value="Plant_receptor-like_S/T_kinase"/>
</dbReference>
<feature type="signal peptide" evidence="24">
    <location>
        <begin position="1"/>
        <end position="23"/>
    </location>
</feature>
<feature type="chain" id="PRO_5043002200" description="non-specific serine/threonine protein kinase" evidence="24">
    <location>
        <begin position="24"/>
        <end position="1060"/>
    </location>
</feature>
<dbReference type="FunFam" id="1.10.510.10:FF:000358">
    <property type="entry name" value="Putative leucine-rich repeat receptor-like serine/threonine-protein kinase"/>
    <property type="match status" value="1"/>
</dbReference>
<keyword evidence="9" id="KW-0808">Transferase</keyword>
<dbReference type="EMBL" id="JAYMYQ010000011">
    <property type="protein sequence ID" value="KAK7304743.1"/>
    <property type="molecule type" value="Genomic_DNA"/>
</dbReference>